<sequence>ALLGALSDLEDNNFELLKFHLKDGNLLEGQCHLARGEMEGLSRVDLAPWLILMCGAQEAVKVVLKVLTAMNLLELKYNFQRDTSSGAQKMKPKGRGQSLSLFIPISPLTPHFYSADYGEVYREHVHGLEERQEGGVRAATTSCSWWPRPAQGAQRHLPVCPSPLGGSIRSRGKVLPGPTHSGATEVSWHGKDNTGQKMVLDWATGTLYPGQLDDVFYVSCREVVLLPEGRLGQLLFWRCGENQVPITEILMQLEWLLFILMTAMSCRGALCREVEEAEVQSHGGSCQVPGICCVVCSWLKGQIEQGREVLEMSGNCTDIFMAYISTFLPHSAPGVCSELTRDKVLRGCAPWQLRASCLKKVTSEFFHAMSYLVEEDRSQLVEGRCFKERMDSIKHFRTWDLEFSLYESEVKGLIKKEEKKCPIVGKSNRAGIQKSTSNGKGRGTEELETRRLGAAGRGAEKGPQGLCRRRKPTPTQRLLRKADAASAPQCPFL</sequence>
<dbReference type="GO" id="GO:0050729">
    <property type="term" value="P:positive regulation of inflammatory response"/>
    <property type="evidence" value="ECO:0007669"/>
    <property type="project" value="TreeGrafter"/>
</dbReference>
<dbReference type="InterPro" id="IPR011029">
    <property type="entry name" value="DEATH-like_dom_sf"/>
</dbReference>
<dbReference type="InterPro" id="IPR050637">
    <property type="entry name" value="NLRP_innate_immun_reg"/>
</dbReference>
<dbReference type="GO" id="GO:0005737">
    <property type="term" value="C:cytoplasm"/>
    <property type="evidence" value="ECO:0007669"/>
    <property type="project" value="TreeGrafter"/>
</dbReference>
<dbReference type="Proteomes" id="UP000437017">
    <property type="component" value="Unassembled WGS sequence"/>
</dbReference>
<name>A0A643C3B8_BALPH</name>
<feature type="compositionally biased region" description="Basic and acidic residues" evidence="1">
    <location>
        <begin position="442"/>
        <end position="451"/>
    </location>
</feature>
<evidence type="ECO:0000256" key="1">
    <source>
        <dbReference type="SAM" id="MobiDB-lite"/>
    </source>
</evidence>
<keyword evidence="4" id="KW-1185">Reference proteome</keyword>
<dbReference type="PROSITE" id="PS50824">
    <property type="entry name" value="DAPIN"/>
    <property type="match status" value="1"/>
</dbReference>
<dbReference type="Gene3D" id="1.10.533.10">
    <property type="entry name" value="Death Domain, Fas"/>
    <property type="match status" value="1"/>
</dbReference>
<comment type="caution">
    <text evidence="3">The sequence shown here is derived from an EMBL/GenBank/DDBJ whole genome shotgun (WGS) entry which is preliminary data.</text>
</comment>
<accession>A0A643C3B8</accession>
<dbReference type="Pfam" id="PF02758">
    <property type="entry name" value="PYRIN"/>
    <property type="match status" value="1"/>
</dbReference>
<feature type="domain" description="Pyrin" evidence="2">
    <location>
        <begin position="1"/>
        <end position="85"/>
    </location>
</feature>
<protein>
    <recommendedName>
        <fullName evidence="2">Pyrin domain-containing protein</fullName>
    </recommendedName>
</protein>
<organism evidence="3 4">
    <name type="scientific">Balaenoptera physalus</name>
    <name type="common">Fin whale</name>
    <name type="synonym">Balaena physalus</name>
    <dbReference type="NCBI Taxonomy" id="9770"/>
    <lineage>
        <taxon>Eukaryota</taxon>
        <taxon>Metazoa</taxon>
        <taxon>Chordata</taxon>
        <taxon>Craniata</taxon>
        <taxon>Vertebrata</taxon>
        <taxon>Euteleostomi</taxon>
        <taxon>Mammalia</taxon>
        <taxon>Eutheria</taxon>
        <taxon>Laurasiatheria</taxon>
        <taxon>Artiodactyla</taxon>
        <taxon>Whippomorpha</taxon>
        <taxon>Cetacea</taxon>
        <taxon>Mysticeti</taxon>
        <taxon>Balaenopteridae</taxon>
        <taxon>Balaenoptera</taxon>
    </lineage>
</organism>
<dbReference type="PANTHER" id="PTHR45690">
    <property type="entry name" value="NACHT, LRR AND PYD DOMAINS-CONTAINING PROTEIN 12"/>
    <property type="match status" value="1"/>
</dbReference>
<dbReference type="OrthoDB" id="120976at2759"/>
<dbReference type="SUPFAM" id="SSF47986">
    <property type="entry name" value="DEATH domain"/>
    <property type="match status" value="1"/>
</dbReference>
<feature type="region of interest" description="Disordered" evidence="1">
    <location>
        <begin position="426"/>
        <end position="493"/>
    </location>
</feature>
<dbReference type="AlphaFoldDB" id="A0A643C3B8"/>
<evidence type="ECO:0000259" key="2">
    <source>
        <dbReference type="PROSITE" id="PS50824"/>
    </source>
</evidence>
<evidence type="ECO:0000313" key="3">
    <source>
        <dbReference type="EMBL" id="KAB0394756.1"/>
    </source>
</evidence>
<dbReference type="SMART" id="SM01289">
    <property type="entry name" value="PYRIN"/>
    <property type="match status" value="1"/>
</dbReference>
<dbReference type="EMBL" id="SGJD01002694">
    <property type="protein sequence ID" value="KAB0394756.1"/>
    <property type="molecule type" value="Genomic_DNA"/>
</dbReference>
<dbReference type="PANTHER" id="PTHR45690:SF4">
    <property type="entry name" value="NACHT, LRR AND PYD DOMAINS-CONTAINING PROTEIN 10"/>
    <property type="match status" value="1"/>
</dbReference>
<reference evidence="3 4" key="1">
    <citation type="journal article" date="2019" name="PLoS ONE">
        <title>Genomic analyses reveal an absence of contemporary introgressive admixture between fin whales and blue whales, despite known hybrids.</title>
        <authorList>
            <person name="Westbury M.V."/>
            <person name="Petersen B."/>
            <person name="Lorenzen E.D."/>
        </authorList>
    </citation>
    <scope>NUCLEOTIDE SEQUENCE [LARGE SCALE GENOMIC DNA]</scope>
    <source>
        <strain evidence="3">FinWhale-01</strain>
    </source>
</reference>
<proteinExistence type="predicted"/>
<gene>
    <name evidence="3" type="ORF">E2I00_003911</name>
</gene>
<feature type="non-terminal residue" evidence="3">
    <location>
        <position position="1"/>
    </location>
</feature>
<dbReference type="InterPro" id="IPR004020">
    <property type="entry name" value="DAPIN"/>
</dbReference>
<evidence type="ECO:0000313" key="4">
    <source>
        <dbReference type="Proteomes" id="UP000437017"/>
    </source>
</evidence>